<evidence type="ECO:0000256" key="2">
    <source>
        <dbReference type="ARBA" id="ARBA00022525"/>
    </source>
</evidence>
<dbReference type="InterPro" id="IPR018511">
    <property type="entry name" value="Hemolysin-typ_Ca-bd_CS"/>
</dbReference>
<dbReference type="Pfam" id="PF00353">
    <property type="entry name" value="HemolysinCabind"/>
    <property type="match status" value="1"/>
</dbReference>
<protein>
    <submittedName>
        <fullName evidence="4">Calcium-binding protein</fullName>
    </submittedName>
    <submittedName>
        <fullName evidence="6">Heme peroxidase</fullName>
    </submittedName>
</protein>
<dbReference type="Proteomes" id="UP001159292">
    <property type="component" value="Unassembled WGS sequence"/>
</dbReference>
<dbReference type="PANTHER" id="PTHR38340:SF1">
    <property type="entry name" value="S-LAYER PROTEIN"/>
    <property type="match status" value="1"/>
</dbReference>
<evidence type="ECO:0000313" key="6">
    <source>
        <dbReference type="EMBL" id="SUD59641.1"/>
    </source>
</evidence>
<accession>A0A379JZ70</accession>
<dbReference type="GO" id="GO:0005509">
    <property type="term" value="F:calcium ion binding"/>
    <property type="evidence" value="ECO:0007669"/>
    <property type="project" value="InterPro"/>
</dbReference>
<dbReference type="GO" id="GO:0004601">
    <property type="term" value="F:peroxidase activity"/>
    <property type="evidence" value="ECO:0007669"/>
    <property type="project" value="UniProtKB-KW"/>
</dbReference>
<gene>
    <name evidence="6" type="primary">lktA</name>
    <name evidence="4" type="ORF">N7671_08300</name>
    <name evidence="5" type="ORF">NCTC10692_04335</name>
    <name evidence="6" type="ORF">NCTC10860_01931</name>
</gene>
<dbReference type="InterPro" id="IPR011049">
    <property type="entry name" value="Serralysin-like_metalloprot_C"/>
</dbReference>
<dbReference type="PROSITE" id="PS00330">
    <property type="entry name" value="HEMOLYSIN_CALCIUM"/>
    <property type="match status" value="1"/>
</dbReference>
<evidence type="ECO:0000313" key="7">
    <source>
        <dbReference type="Proteomes" id="UP000254084"/>
    </source>
</evidence>
<keyword evidence="2" id="KW-0964">Secreted</keyword>
<dbReference type="GO" id="GO:0005576">
    <property type="term" value="C:extracellular region"/>
    <property type="evidence" value="ECO:0007669"/>
    <property type="project" value="UniProtKB-SubCell"/>
</dbReference>
<dbReference type="Gene3D" id="2.150.10.10">
    <property type="entry name" value="Serralysin-like metalloprotease, C-terminal"/>
    <property type="match status" value="1"/>
</dbReference>
<keyword evidence="6" id="KW-0575">Peroxidase</keyword>
<accession>A0A379K699</accession>
<dbReference type="PANTHER" id="PTHR38340">
    <property type="entry name" value="S-LAYER PROTEIN"/>
    <property type="match status" value="1"/>
</dbReference>
<keyword evidence="3" id="KW-0106">Calcium</keyword>
<organism evidence="6 7">
    <name type="scientific">Ectopseudomonas oleovorans</name>
    <name type="common">Pseudomonas oleovorans</name>
    <dbReference type="NCBI Taxonomy" id="301"/>
    <lineage>
        <taxon>Bacteria</taxon>
        <taxon>Pseudomonadati</taxon>
        <taxon>Pseudomonadota</taxon>
        <taxon>Gammaproteobacteria</taxon>
        <taxon>Pseudomonadales</taxon>
        <taxon>Pseudomonadaceae</taxon>
        <taxon>Ectopseudomonas</taxon>
    </lineage>
</organism>
<name>A0A379K699_ECTOL</name>
<dbReference type="EMBL" id="UGUW01000004">
    <property type="protein sequence ID" value="SUD59641.1"/>
    <property type="molecule type" value="Genomic_DNA"/>
</dbReference>
<keyword evidence="6" id="KW-0560">Oxidoreductase</keyword>
<reference evidence="4" key="2">
    <citation type="submission" date="2022-09" db="EMBL/GenBank/DDBJ databases">
        <title>Intensive care unit water sources are persistently colonized with multi-drug resistant bacteria and are the site of extensive horizontal gene transfer of antibiotic resistance genes.</title>
        <authorList>
            <person name="Diorio-Toth L."/>
        </authorList>
    </citation>
    <scope>NUCLEOTIDE SEQUENCE</scope>
    <source>
        <strain evidence="4">GD04000</strain>
    </source>
</reference>
<dbReference type="Proteomes" id="UP000254084">
    <property type="component" value="Unassembled WGS sequence"/>
</dbReference>
<evidence type="ECO:0000313" key="5">
    <source>
        <dbReference type="EMBL" id="SUD53785.1"/>
    </source>
</evidence>
<proteinExistence type="predicted"/>
<dbReference type="PRINTS" id="PR00313">
    <property type="entry name" value="CABNDNGRPT"/>
</dbReference>
<comment type="subcellular location">
    <subcellularLocation>
        <location evidence="1">Secreted</location>
    </subcellularLocation>
</comment>
<dbReference type="SUPFAM" id="SSF51120">
    <property type="entry name" value="beta-Roll"/>
    <property type="match status" value="1"/>
</dbReference>
<dbReference type="EMBL" id="UGUV01000002">
    <property type="protein sequence ID" value="SUD53785.1"/>
    <property type="molecule type" value="Genomic_DNA"/>
</dbReference>
<evidence type="ECO:0000313" key="8">
    <source>
        <dbReference type="Proteomes" id="UP000255303"/>
    </source>
</evidence>
<dbReference type="InterPro" id="IPR001343">
    <property type="entry name" value="Hemolysn_Ca-bd"/>
</dbReference>
<sequence length="203" mass="21604">MADFIKSDLEFILQQIFIAEAHAAGQSLSELLPNSQVPWGLRTVDGSDNLNGGAGTDQLLGGNGNDQLFGDGGNDILDGGVSNDRVTGGASNDTMTGGTGNDIFVFGPNFGNDRITDFDANSAGGPRSTQYRRAGDYGSDLRCAGEHRRCRCRHPGDGQRCGWRHHHPGWSHQSHHGDGSGLPVELSREAWCLALPGTMATRV</sequence>
<evidence type="ECO:0000313" key="4">
    <source>
        <dbReference type="EMBL" id="MDH0567249.1"/>
    </source>
</evidence>
<dbReference type="EMBL" id="JAOEET010000016">
    <property type="protein sequence ID" value="MDH0567249.1"/>
    <property type="molecule type" value="Genomic_DNA"/>
</dbReference>
<dbReference type="Proteomes" id="UP000255303">
    <property type="component" value="Unassembled WGS sequence"/>
</dbReference>
<evidence type="ECO:0000256" key="1">
    <source>
        <dbReference type="ARBA" id="ARBA00004613"/>
    </source>
</evidence>
<dbReference type="AlphaFoldDB" id="A0A379K699"/>
<dbReference type="InterPro" id="IPR050557">
    <property type="entry name" value="RTX_toxin/Mannuronan_C5-epim"/>
</dbReference>
<reference evidence="7 8" key="1">
    <citation type="submission" date="2018-06" db="EMBL/GenBank/DDBJ databases">
        <authorList>
            <consortium name="Pathogen Informatics"/>
            <person name="Doyle S."/>
        </authorList>
    </citation>
    <scope>NUCLEOTIDE SEQUENCE [LARGE SCALE GENOMIC DNA]</scope>
    <source>
        <strain evidence="5 8">NCTC10692</strain>
        <strain evidence="6 7">NCTC10860</strain>
    </source>
</reference>
<evidence type="ECO:0000256" key="3">
    <source>
        <dbReference type="ARBA" id="ARBA00022837"/>
    </source>
</evidence>